<organism evidence="1 2">
    <name type="scientific">Shewanella benthica KT99</name>
    <dbReference type="NCBI Taxonomy" id="314608"/>
    <lineage>
        <taxon>Bacteria</taxon>
        <taxon>Pseudomonadati</taxon>
        <taxon>Pseudomonadota</taxon>
        <taxon>Gammaproteobacteria</taxon>
        <taxon>Alteromonadales</taxon>
        <taxon>Shewanellaceae</taxon>
        <taxon>Shewanella</taxon>
    </lineage>
</organism>
<accession>A9CVC7</accession>
<gene>
    <name evidence="1" type="ORF">KT99_06657</name>
</gene>
<evidence type="ECO:0000313" key="2">
    <source>
        <dbReference type="Proteomes" id="UP000005839"/>
    </source>
</evidence>
<keyword evidence="2" id="KW-1185">Reference proteome</keyword>
<protein>
    <submittedName>
        <fullName evidence="1">Uncharacterized protein</fullName>
    </submittedName>
</protein>
<dbReference type="EMBL" id="ABIC01000001">
    <property type="protein sequence ID" value="EDQ02826.1"/>
    <property type="molecule type" value="Genomic_DNA"/>
</dbReference>
<dbReference type="AlphaFoldDB" id="A9CVC7"/>
<dbReference type="Proteomes" id="UP000005839">
    <property type="component" value="Unassembled WGS sequence"/>
</dbReference>
<reference evidence="1 2" key="1">
    <citation type="submission" date="2007-10" db="EMBL/GenBank/DDBJ databases">
        <authorList>
            <person name="Yayanos A."/>
            <person name="Ferriera S."/>
            <person name="Johnson J."/>
            <person name="Kravitz S."/>
            <person name="Halpern A."/>
            <person name="Remington K."/>
            <person name="Beeson K."/>
            <person name="Tran B."/>
            <person name="Rogers Y.-H."/>
            <person name="Friedman R."/>
            <person name="Venter J.C."/>
        </authorList>
    </citation>
    <scope>NUCLEOTIDE SEQUENCE [LARGE SCALE GENOMIC DNA]</scope>
    <source>
        <strain evidence="1 2">KT99</strain>
    </source>
</reference>
<evidence type="ECO:0000313" key="1">
    <source>
        <dbReference type="EMBL" id="EDQ02826.1"/>
    </source>
</evidence>
<sequence>MIEVAFGDVLASCLRSIMRAKSILGGIA</sequence>
<proteinExistence type="predicted"/>
<comment type="caution">
    <text evidence="1">The sequence shown here is derived from an EMBL/GenBank/DDBJ whole genome shotgun (WGS) entry which is preliminary data.</text>
</comment>
<name>A9CVC7_9GAMM</name>